<feature type="compositionally biased region" description="Basic residues" evidence="1">
    <location>
        <begin position="241"/>
        <end position="276"/>
    </location>
</feature>
<protein>
    <submittedName>
        <fullName evidence="2">Uncharacterized protein</fullName>
    </submittedName>
</protein>
<keyword evidence="3" id="KW-1185">Reference proteome</keyword>
<feature type="compositionally biased region" description="Low complexity" evidence="1">
    <location>
        <begin position="133"/>
        <end position="144"/>
    </location>
</feature>
<comment type="caution">
    <text evidence="2">The sequence shown here is derived from an EMBL/GenBank/DDBJ whole genome shotgun (WGS) entry which is preliminary data.</text>
</comment>
<feature type="compositionally biased region" description="Basic and acidic residues" evidence="1">
    <location>
        <begin position="156"/>
        <end position="165"/>
    </location>
</feature>
<name>A0A7U7IBT1_9GAMM</name>
<feature type="compositionally biased region" description="Low complexity" evidence="1">
    <location>
        <begin position="456"/>
        <end position="468"/>
    </location>
</feature>
<feature type="compositionally biased region" description="Basic residues" evidence="1">
    <location>
        <begin position="469"/>
        <end position="479"/>
    </location>
</feature>
<gene>
    <name evidence="2" type="ORF">PSEWESI4_04651</name>
</gene>
<feature type="compositionally biased region" description="Basic and acidic residues" evidence="1">
    <location>
        <begin position="10"/>
        <end position="26"/>
    </location>
</feature>
<proteinExistence type="predicted"/>
<feature type="compositionally biased region" description="Basic residues" evidence="1">
    <location>
        <begin position="303"/>
        <end position="321"/>
    </location>
</feature>
<feature type="compositionally biased region" description="Basic residues" evidence="1">
    <location>
        <begin position="401"/>
        <end position="428"/>
    </location>
</feature>
<dbReference type="EMBL" id="CAJFCI010000085">
    <property type="protein sequence ID" value="CAD5110331.1"/>
    <property type="molecule type" value="Genomic_DNA"/>
</dbReference>
<organism evidence="2 3">
    <name type="scientific">Zestomonas carbonaria</name>
    <dbReference type="NCBI Taxonomy" id="2762745"/>
    <lineage>
        <taxon>Bacteria</taxon>
        <taxon>Pseudomonadati</taxon>
        <taxon>Pseudomonadota</taxon>
        <taxon>Gammaproteobacteria</taxon>
        <taxon>Pseudomonadales</taxon>
        <taxon>Pseudomonadaceae</taxon>
        <taxon>Zestomonas</taxon>
    </lineage>
</organism>
<feature type="compositionally biased region" description="Basic and acidic residues" evidence="1">
    <location>
        <begin position="491"/>
        <end position="504"/>
    </location>
</feature>
<dbReference type="Proteomes" id="UP000583387">
    <property type="component" value="Unassembled WGS sequence"/>
</dbReference>
<feature type="compositionally biased region" description="Basic and acidic residues" evidence="1">
    <location>
        <begin position="378"/>
        <end position="392"/>
    </location>
</feature>
<accession>A0A7U7IBT1</accession>
<evidence type="ECO:0000256" key="1">
    <source>
        <dbReference type="SAM" id="MobiDB-lite"/>
    </source>
</evidence>
<evidence type="ECO:0000313" key="2">
    <source>
        <dbReference type="EMBL" id="CAD5110331.1"/>
    </source>
</evidence>
<reference evidence="2 3" key="1">
    <citation type="submission" date="2020-08" db="EMBL/GenBank/DDBJ databases">
        <authorList>
            <person name="Criscuolo A."/>
        </authorList>
    </citation>
    <scope>NUCLEOTIDE SEQUENCE [LARGE SCALE GENOMIC DNA]</scope>
    <source>
        <strain evidence="2">CIP111764</strain>
    </source>
</reference>
<evidence type="ECO:0000313" key="3">
    <source>
        <dbReference type="Proteomes" id="UP000583387"/>
    </source>
</evidence>
<dbReference type="AlphaFoldDB" id="A0A7U7IBT1"/>
<feature type="compositionally biased region" description="Low complexity" evidence="1">
    <location>
        <begin position="86"/>
        <end position="102"/>
    </location>
</feature>
<feature type="compositionally biased region" description="Basic residues" evidence="1">
    <location>
        <begin position="349"/>
        <end position="361"/>
    </location>
</feature>
<sequence>MRRCCRRGARLRERSPTTKEPWRDSGDWPLNAGTTIKAARVRPGVATIREVSDASCRAKHPGPGPVRRCLARRPSAAAGGAGCAGGDLAAAPAVAPSRSGRAGQRDGADRPPGPRVVEAHQPQRAVRRRRGPRGAASRRAPALATGCRGAHRRQRRCDAADRGTDLRAQPPGRGGGHRGAAQQRGRARTAGRGDRRHAPAQRAGQHQPGDHRGAQPAQRGNPAGHPGDPDHRQPDQPAGAQRRHRSGACRRTRARFRGGRRRSARPGRPYRRRHRGSRPDGAGYPATHRRRGRADPDAGQRTGSRRRAGRAHRRAPAQHRRPGGDGGGADQRNRRRHPGQPRTTEQPVRRRGPGARRPRRQRGTDPPPGPGRRRTGRAGREHQRAACRDRPGRLPPARLRPGPRGRRADRRAFRSGHRRRAPHPRRPVRPPLPAAARHHADQVPLTLRRLHRRSAAGDPGTAAATPRRAGVRHRLHRGRLRADPQPGIQRPADRRSEDRHREEPQQTTFRRPHRDSLRQPSAAAAVADLHPRYR</sequence>
<feature type="region of interest" description="Disordered" evidence="1">
    <location>
        <begin position="54"/>
        <end position="534"/>
    </location>
</feature>
<feature type="region of interest" description="Disordered" evidence="1">
    <location>
        <begin position="1"/>
        <end position="33"/>
    </location>
</feature>